<dbReference type="OrthoDB" id="4282971at2"/>
<dbReference type="RefSeq" id="WP_130474408.1">
    <property type="nucleotide sequence ID" value="NZ_SFCC01000003.1"/>
</dbReference>
<reference evidence="3 4" key="1">
    <citation type="submission" date="2019-02" db="EMBL/GenBank/DDBJ databases">
        <title>Draft genome sequence of Amycolatopsis sp. 8-3EHSu isolated from roots of Suaeda maritima.</title>
        <authorList>
            <person name="Duangmal K."/>
            <person name="Chantavorakit T."/>
        </authorList>
    </citation>
    <scope>NUCLEOTIDE SEQUENCE [LARGE SCALE GENOMIC DNA]</scope>
    <source>
        <strain evidence="3 4">8-3EHSu</strain>
    </source>
</reference>
<sequence>MKRRPRRRVPSTLTALALLAACVVVAAVAIQLILGQPQWIDYDRVATTLHGLRWNDPLTAVAGGLLALLGLVLLLAAVLPGRLIVIPLDGDPDSGASRRGYRNTLRAAAAVDGVSALKLRVRRRRIKAVVRTNRGTTAGLDEAVRAGLERRLDQIRPSTRPALTVNVRSTRKPS</sequence>
<keyword evidence="1" id="KW-0812">Transmembrane</keyword>
<gene>
    <name evidence="3" type="ORF">EWH70_06820</name>
</gene>
<protein>
    <recommendedName>
        <fullName evidence="2">DUF6286 domain-containing protein</fullName>
    </recommendedName>
</protein>
<dbReference type="InterPro" id="IPR046253">
    <property type="entry name" value="DUF6286"/>
</dbReference>
<organism evidence="3 4">
    <name type="scientific">Amycolatopsis suaedae</name>
    <dbReference type="NCBI Taxonomy" id="2510978"/>
    <lineage>
        <taxon>Bacteria</taxon>
        <taxon>Bacillati</taxon>
        <taxon>Actinomycetota</taxon>
        <taxon>Actinomycetes</taxon>
        <taxon>Pseudonocardiales</taxon>
        <taxon>Pseudonocardiaceae</taxon>
        <taxon>Amycolatopsis</taxon>
    </lineage>
</organism>
<evidence type="ECO:0000259" key="2">
    <source>
        <dbReference type="Pfam" id="PF19803"/>
    </source>
</evidence>
<evidence type="ECO:0000313" key="4">
    <source>
        <dbReference type="Proteomes" id="UP000292003"/>
    </source>
</evidence>
<name>A0A4Q7JBE5_9PSEU</name>
<dbReference type="Proteomes" id="UP000292003">
    <property type="component" value="Unassembled WGS sequence"/>
</dbReference>
<proteinExistence type="predicted"/>
<accession>A0A4Q7JBE5</accession>
<evidence type="ECO:0000313" key="3">
    <source>
        <dbReference type="EMBL" id="RZQ64609.1"/>
    </source>
</evidence>
<feature type="transmembrane region" description="Helical" evidence="1">
    <location>
        <begin position="59"/>
        <end position="79"/>
    </location>
</feature>
<evidence type="ECO:0000256" key="1">
    <source>
        <dbReference type="SAM" id="Phobius"/>
    </source>
</evidence>
<keyword evidence="1" id="KW-1133">Transmembrane helix</keyword>
<dbReference type="Pfam" id="PF19803">
    <property type="entry name" value="DUF6286"/>
    <property type="match status" value="1"/>
</dbReference>
<dbReference type="AlphaFoldDB" id="A0A4Q7JBE5"/>
<keyword evidence="4" id="KW-1185">Reference proteome</keyword>
<feature type="domain" description="DUF6286" evidence="2">
    <location>
        <begin position="68"/>
        <end position="168"/>
    </location>
</feature>
<dbReference type="PROSITE" id="PS51257">
    <property type="entry name" value="PROKAR_LIPOPROTEIN"/>
    <property type="match status" value="1"/>
</dbReference>
<comment type="caution">
    <text evidence="3">The sequence shown here is derived from an EMBL/GenBank/DDBJ whole genome shotgun (WGS) entry which is preliminary data.</text>
</comment>
<keyword evidence="1" id="KW-0472">Membrane</keyword>
<dbReference type="EMBL" id="SFCC01000003">
    <property type="protein sequence ID" value="RZQ64609.1"/>
    <property type="molecule type" value="Genomic_DNA"/>
</dbReference>